<dbReference type="InterPro" id="IPR011527">
    <property type="entry name" value="ABC1_TM_dom"/>
</dbReference>
<keyword evidence="7" id="KW-0067">ATP-binding</keyword>
<dbReference type="EMBL" id="LVYI01000001">
    <property type="protein sequence ID" value="OAP64705.1"/>
    <property type="molecule type" value="Genomic_DNA"/>
</dbReference>
<organism evidence="14 15">
    <name type="scientific">Fonsecaea erecta</name>
    <dbReference type="NCBI Taxonomy" id="1367422"/>
    <lineage>
        <taxon>Eukaryota</taxon>
        <taxon>Fungi</taxon>
        <taxon>Dikarya</taxon>
        <taxon>Ascomycota</taxon>
        <taxon>Pezizomycotina</taxon>
        <taxon>Eurotiomycetes</taxon>
        <taxon>Chaetothyriomycetidae</taxon>
        <taxon>Chaetothyriales</taxon>
        <taxon>Herpotrichiellaceae</taxon>
        <taxon>Fonsecaea</taxon>
    </lineage>
</organism>
<keyword evidence="6" id="KW-0547">Nucleotide-binding</keyword>
<dbReference type="PROSITE" id="PS00211">
    <property type="entry name" value="ABC_TRANSPORTER_1"/>
    <property type="match status" value="2"/>
</dbReference>
<feature type="transmembrane region" description="Helical" evidence="11">
    <location>
        <begin position="175"/>
        <end position="193"/>
    </location>
</feature>
<accession>A0A179A0F0</accession>
<comment type="subcellular location">
    <subcellularLocation>
        <location evidence="1">Membrane</location>
        <topology evidence="1">Multi-pass membrane protein</topology>
    </subcellularLocation>
</comment>
<dbReference type="GO" id="GO:0090374">
    <property type="term" value="P:oligopeptide export from mitochondrion"/>
    <property type="evidence" value="ECO:0007669"/>
    <property type="project" value="TreeGrafter"/>
</dbReference>
<keyword evidence="3" id="KW-0813">Transport</keyword>
<evidence type="ECO:0000256" key="2">
    <source>
        <dbReference type="ARBA" id="ARBA00007577"/>
    </source>
</evidence>
<dbReference type="SUPFAM" id="SSF90123">
    <property type="entry name" value="ABC transporter transmembrane region"/>
    <property type="match status" value="2"/>
</dbReference>
<evidence type="ECO:0000256" key="10">
    <source>
        <dbReference type="ARBA" id="ARBA00023180"/>
    </source>
</evidence>
<feature type="transmembrane region" description="Helical" evidence="11">
    <location>
        <begin position="833"/>
        <end position="858"/>
    </location>
</feature>
<evidence type="ECO:0000256" key="1">
    <source>
        <dbReference type="ARBA" id="ARBA00004141"/>
    </source>
</evidence>
<dbReference type="CDD" id="cd03249">
    <property type="entry name" value="ABC_MTABC3_MDL1_MDL2"/>
    <property type="match status" value="2"/>
</dbReference>
<dbReference type="PANTHER" id="PTHR43394:SF27">
    <property type="entry name" value="ATP-DEPENDENT TRANSLOCASE ABCB1-LIKE"/>
    <property type="match status" value="1"/>
</dbReference>
<feature type="transmembrane region" description="Helical" evidence="11">
    <location>
        <begin position="952"/>
        <end position="974"/>
    </location>
</feature>
<evidence type="ECO:0000256" key="5">
    <source>
        <dbReference type="ARBA" id="ARBA00022737"/>
    </source>
</evidence>
<reference evidence="14 15" key="1">
    <citation type="submission" date="2016-04" db="EMBL/GenBank/DDBJ databases">
        <title>Draft genome of Fonsecaea erecta CBS 125763.</title>
        <authorList>
            <person name="Weiss V.A."/>
            <person name="Vicente V.A."/>
            <person name="Raittz R.T."/>
            <person name="Moreno L.F."/>
            <person name="De Souza E.M."/>
            <person name="Pedrosa F.O."/>
            <person name="Steffens M.B."/>
            <person name="Faoro H."/>
            <person name="Tadra-Sfeir M.Z."/>
            <person name="Najafzadeh M.J."/>
            <person name="Felipe M.S."/>
            <person name="Teixeira M."/>
            <person name="Sun J."/>
            <person name="Xi L."/>
            <person name="Gomes R."/>
            <person name="De Azevedo C.M."/>
            <person name="Salgado C.G."/>
            <person name="Da Silva M.B."/>
            <person name="Nascimento M.F."/>
            <person name="Queiroz-Telles F."/>
            <person name="Attili D.S."/>
            <person name="Gorbushina A."/>
        </authorList>
    </citation>
    <scope>NUCLEOTIDE SEQUENCE [LARGE SCALE GENOMIC DNA]</scope>
    <source>
        <strain evidence="14 15">CBS 125763</strain>
    </source>
</reference>
<feature type="transmembrane region" description="Helical" evidence="11">
    <location>
        <begin position="278"/>
        <end position="300"/>
    </location>
</feature>
<dbReference type="InterPro" id="IPR036640">
    <property type="entry name" value="ABC1_TM_sf"/>
</dbReference>
<evidence type="ECO:0000256" key="6">
    <source>
        <dbReference type="ARBA" id="ARBA00022741"/>
    </source>
</evidence>
<dbReference type="PANTHER" id="PTHR43394">
    <property type="entry name" value="ATP-DEPENDENT PERMEASE MDL1, MITOCHONDRIAL"/>
    <property type="match status" value="1"/>
</dbReference>
<name>A0A179A0F0_9EURO</name>
<dbReference type="InterPro" id="IPR003593">
    <property type="entry name" value="AAA+_ATPase"/>
</dbReference>
<dbReference type="Proteomes" id="UP000078343">
    <property type="component" value="Unassembled WGS sequence"/>
</dbReference>
<evidence type="ECO:0000256" key="3">
    <source>
        <dbReference type="ARBA" id="ARBA00022448"/>
    </source>
</evidence>
<dbReference type="CDD" id="cd18577">
    <property type="entry name" value="ABC_6TM_Pgp_ABCB1_D1_like"/>
    <property type="match status" value="1"/>
</dbReference>
<gene>
    <name evidence="14" type="ORF">AYL99_00677</name>
</gene>
<dbReference type="SUPFAM" id="SSF52540">
    <property type="entry name" value="P-loop containing nucleoside triphosphate hydrolases"/>
    <property type="match status" value="2"/>
</dbReference>
<dbReference type="PROSITE" id="PS50893">
    <property type="entry name" value="ABC_TRANSPORTER_2"/>
    <property type="match status" value="2"/>
</dbReference>
<comment type="caution">
    <text evidence="14">The sequence shown here is derived from an EMBL/GenBank/DDBJ whole genome shotgun (WGS) entry which is preliminary data.</text>
</comment>
<dbReference type="InterPro" id="IPR003439">
    <property type="entry name" value="ABC_transporter-like_ATP-bd"/>
</dbReference>
<proteinExistence type="inferred from homology"/>
<keyword evidence="4 11" id="KW-0812">Transmembrane</keyword>
<feature type="transmembrane region" description="Helical" evidence="11">
    <location>
        <begin position="199"/>
        <end position="218"/>
    </location>
</feature>
<dbReference type="CDD" id="cd18578">
    <property type="entry name" value="ABC_6TM_Pgp_ABCB1_D2_like"/>
    <property type="match status" value="1"/>
</dbReference>
<evidence type="ECO:0000313" key="15">
    <source>
        <dbReference type="Proteomes" id="UP000078343"/>
    </source>
</evidence>
<feature type="transmembrane region" description="Helical" evidence="11">
    <location>
        <begin position="320"/>
        <end position="347"/>
    </location>
</feature>
<dbReference type="FunFam" id="3.40.50.300:FF:000913">
    <property type="entry name" value="ABC multidrug transporter SitT"/>
    <property type="match status" value="1"/>
</dbReference>
<evidence type="ECO:0000256" key="11">
    <source>
        <dbReference type="SAM" id="Phobius"/>
    </source>
</evidence>
<dbReference type="RefSeq" id="XP_018698072.1">
    <property type="nucleotide sequence ID" value="XM_018832193.1"/>
</dbReference>
<evidence type="ECO:0000259" key="13">
    <source>
        <dbReference type="PROSITE" id="PS50929"/>
    </source>
</evidence>
<keyword evidence="9 11" id="KW-0472">Membrane</keyword>
<keyword evidence="8 11" id="KW-1133">Transmembrane helix</keyword>
<dbReference type="GO" id="GO:0005524">
    <property type="term" value="F:ATP binding"/>
    <property type="evidence" value="ECO:0007669"/>
    <property type="project" value="UniProtKB-KW"/>
</dbReference>
<feature type="transmembrane region" description="Helical" evidence="11">
    <location>
        <begin position="48"/>
        <end position="68"/>
    </location>
</feature>
<dbReference type="InterPro" id="IPR027417">
    <property type="entry name" value="P-loop_NTPase"/>
</dbReference>
<evidence type="ECO:0000259" key="12">
    <source>
        <dbReference type="PROSITE" id="PS50893"/>
    </source>
</evidence>
<feature type="transmembrane region" description="Helical" evidence="11">
    <location>
        <begin position="802"/>
        <end position="827"/>
    </location>
</feature>
<feature type="transmembrane region" description="Helical" evidence="11">
    <location>
        <begin position="99"/>
        <end position="124"/>
    </location>
</feature>
<keyword evidence="5" id="KW-0677">Repeat</keyword>
<dbReference type="Gene3D" id="3.40.50.300">
    <property type="entry name" value="P-loop containing nucleotide triphosphate hydrolases"/>
    <property type="match status" value="2"/>
</dbReference>
<dbReference type="GO" id="GO:0016887">
    <property type="term" value="F:ATP hydrolysis activity"/>
    <property type="evidence" value="ECO:0007669"/>
    <property type="project" value="InterPro"/>
</dbReference>
<comment type="similarity">
    <text evidence="2">Belongs to the ABC transporter superfamily. ABCB family. Multidrug resistance exporter (TC 3.A.1.201) subfamily.</text>
</comment>
<dbReference type="OrthoDB" id="6500128at2759"/>
<evidence type="ECO:0000256" key="7">
    <source>
        <dbReference type="ARBA" id="ARBA00022840"/>
    </source>
</evidence>
<dbReference type="Gene3D" id="1.20.1560.10">
    <property type="entry name" value="ABC transporter type 1, transmembrane domain"/>
    <property type="match status" value="2"/>
</dbReference>
<dbReference type="GO" id="GO:0015421">
    <property type="term" value="F:ABC-type oligopeptide transporter activity"/>
    <property type="evidence" value="ECO:0007669"/>
    <property type="project" value="TreeGrafter"/>
</dbReference>
<sequence length="1247" mass="134987">MALAEKPGHGINIQDDSIRDSILNSQLEVPVVEVTYWTLFRYASRQEIAILVLSASCAIVSGAVQPLMTLVLGSLAGKFTGFQPGSTNTSEFHHHLTRLALYFVYLGIGSLISVFITIQGFSFAGEAITQRTREAYLQAIMRQNIAFFDSVGAGEVTSRITGDMNMIQDGISQKLGLTAAGVTTFFAALAVGFVRSWKLTLIMLSVTVLVIFVMGSAGRGIKQYQLRSNDAYGVGATVAEEAFTSIRSTTAFGAQDWLAKKFGMHLDNVKRFDFRSKAFLAFMIAAMMCIMTLQYGLAFWEGSRLLHDGSISVSKIITVIFSSMLAGVSIGHVAPHFGAFAAATAAGRKIFQAIDRKSPLDPLSGAGKKPSSVEGEIVFQDVRHVYPSRPDKVVLDDLSFVVPSGKVTAVVGKSGCGKSTLVGLIERFYQPVGGEISLDGMPLHELNLHWLRAQIAMVGQEPVLFNTTVSENIRFGLLGTELENAPEQEITGLIEDAARTANAYDFISNLPGGFQARVGERGMLLSGGQRQRIAIARAVVSNPKILLLDEATASLDLHAESLVRAALDAAAKNRTTLMIAHRLSTVRHADNIIVLSAGKLVEQGTHDELIRSRGVYQSMVEAQQIEANQQSDSVAHHASGMADLENTKESISISTEKSTGDTSSISKSQEHYSLWELAKFIWSLNQDEQSWMALGFVVSMGTGAGYPIQAIFYGNSIISLVNPDASTGSHDIDFWCGMLLMLGLVLLVLYLVQGMAFAWASSRLIRRTRDLTFRAILRQDMAFFDIKENASGALASMLSTEAAMIAGMSGATLAALMNFVVSIIGAIGVSCSFGWKLALVCASTMPLLLACGFLRTWVMTDLEKRTRRQTEAAGYACEVASAIRTVASLRMEGNICSRYSAMLRQQTKQDFRSLILSSMLYATSQSLMSFANGLAFWYGGTLIMKGEYTVKQFFVCFVAVIWGSQAAGAIFSYAGDMSNARAAAARVKTLLSRTPIIDSWSTTGKVIPHHGLEGRIEFRDVSFFYPTRPSRLVLKNISITAEPGQFIALVGGSGSGKSTVISLLERFYDAVSGGVYVDDNEISTYQVQAYRSQLSLVSQETTLHMGTIRDNILADKEDASEEDLIQACKDANIYDYILSLPDGFNTSVGTKGSLLSGGQKQRIAIAKALLRKPRILLLDEATSALDSSSEAVVQAALDRAAKGRTTIAVAHRLSTIQHADIIYVLEQGSVVECGSHAQLMRRKGGSP</sequence>
<feature type="domain" description="ABC transmembrane type-1" evidence="13">
    <location>
        <begin position="52"/>
        <end position="342"/>
    </location>
</feature>
<dbReference type="Pfam" id="PF00005">
    <property type="entry name" value="ABC_tran"/>
    <property type="match status" value="2"/>
</dbReference>
<dbReference type="PROSITE" id="PS50929">
    <property type="entry name" value="ABC_TM1F"/>
    <property type="match status" value="2"/>
</dbReference>
<feature type="domain" description="ABC transporter" evidence="12">
    <location>
        <begin position="377"/>
        <end position="622"/>
    </location>
</feature>
<keyword evidence="10" id="KW-0325">Glycoprotein</keyword>
<evidence type="ECO:0000256" key="8">
    <source>
        <dbReference type="ARBA" id="ARBA00022989"/>
    </source>
</evidence>
<dbReference type="FunFam" id="3.40.50.300:FF:000240">
    <property type="entry name" value="ABC transporter B family member 20"/>
    <property type="match status" value="1"/>
</dbReference>
<feature type="transmembrane region" description="Helical" evidence="11">
    <location>
        <begin position="691"/>
        <end position="712"/>
    </location>
</feature>
<dbReference type="Pfam" id="PF00664">
    <property type="entry name" value="ABC_membrane"/>
    <property type="match status" value="2"/>
</dbReference>
<dbReference type="InterPro" id="IPR017871">
    <property type="entry name" value="ABC_transporter-like_CS"/>
</dbReference>
<feature type="transmembrane region" description="Helical" evidence="11">
    <location>
        <begin position="732"/>
        <end position="759"/>
    </location>
</feature>
<protein>
    <submittedName>
        <fullName evidence="14">Uncharacterized protein</fullName>
    </submittedName>
</protein>
<dbReference type="SMART" id="SM00382">
    <property type="entry name" value="AAA"/>
    <property type="match status" value="2"/>
</dbReference>
<dbReference type="AlphaFoldDB" id="A0A179A0F0"/>
<feature type="domain" description="ABC transmembrane type-1" evidence="13">
    <location>
        <begin position="693"/>
        <end position="979"/>
    </location>
</feature>
<feature type="domain" description="ABC transporter" evidence="12">
    <location>
        <begin position="1016"/>
        <end position="1247"/>
    </location>
</feature>
<dbReference type="InterPro" id="IPR039421">
    <property type="entry name" value="Type_1_exporter"/>
</dbReference>
<dbReference type="STRING" id="1367422.A0A179A0F0"/>
<keyword evidence="15" id="KW-1185">Reference proteome</keyword>
<evidence type="ECO:0000313" key="14">
    <source>
        <dbReference type="EMBL" id="OAP64705.1"/>
    </source>
</evidence>
<dbReference type="GO" id="GO:0005743">
    <property type="term" value="C:mitochondrial inner membrane"/>
    <property type="evidence" value="ECO:0007669"/>
    <property type="project" value="TreeGrafter"/>
</dbReference>
<dbReference type="GeneID" id="30004847"/>
<evidence type="ECO:0000256" key="9">
    <source>
        <dbReference type="ARBA" id="ARBA00023136"/>
    </source>
</evidence>
<evidence type="ECO:0000256" key="4">
    <source>
        <dbReference type="ARBA" id="ARBA00022692"/>
    </source>
</evidence>